<dbReference type="Pfam" id="PF17760">
    <property type="entry name" value="UvrA_inter"/>
    <property type="match status" value="1"/>
</dbReference>
<reference evidence="20" key="2">
    <citation type="submission" date="2022-11" db="EMBL/GenBank/DDBJ databases">
        <title>complete genomes of mycoplasma synoviae ZX313 strain and SD2 strain.</title>
        <authorList>
            <person name="Zhong Q."/>
        </authorList>
    </citation>
    <scope>NUCLEOTIDE SEQUENCE</scope>
    <source>
        <strain evidence="20">SD2</strain>
    </source>
</reference>
<dbReference type="InterPro" id="IPR003439">
    <property type="entry name" value="ABC_transporter-like_ATP-bd"/>
</dbReference>
<keyword evidence="7 18" id="KW-0228">DNA excision</keyword>
<comment type="function">
    <text evidence="18">The UvrABC repair system catalyzes the recognition and processing of DNA lesions. UvrA is an ATPase and a DNA-binding protein. A damage recognition complex composed of 2 UvrA and 2 UvrB subunits scans DNA for abnormalities. When the presence of a lesion has been verified by UvrB, the UvrA molecules dissociate.</text>
</comment>
<dbReference type="PROSITE" id="PS50893">
    <property type="entry name" value="ABC_TRANSPORTER_2"/>
    <property type="match status" value="1"/>
</dbReference>
<dbReference type="Pfam" id="PF00005">
    <property type="entry name" value="ABC_tran"/>
    <property type="match status" value="1"/>
</dbReference>
<evidence type="ECO:0000256" key="17">
    <source>
        <dbReference type="ARBA" id="ARBA00042156"/>
    </source>
</evidence>
<evidence type="ECO:0000256" key="8">
    <source>
        <dbReference type="ARBA" id="ARBA00022771"/>
    </source>
</evidence>
<evidence type="ECO:0000256" key="13">
    <source>
        <dbReference type="ARBA" id="ARBA00023204"/>
    </source>
</evidence>
<evidence type="ECO:0000256" key="3">
    <source>
        <dbReference type="ARBA" id="ARBA00022723"/>
    </source>
</evidence>
<comment type="subunit">
    <text evidence="18">Forms a heterotetramer with UvrB during the search for lesions.</text>
</comment>
<organism evidence="20 21">
    <name type="scientific">Mycoplasmopsis synoviae</name>
    <name type="common">Mycoplasma synoviae</name>
    <dbReference type="NCBI Taxonomy" id="2109"/>
    <lineage>
        <taxon>Bacteria</taxon>
        <taxon>Bacillati</taxon>
        <taxon>Mycoplasmatota</taxon>
        <taxon>Mycoplasmoidales</taxon>
        <taxon>Metamycoplasmataceae</taxon>
        <taxon>Mycoplasmopsis</taxon>
    </lineage>
</organism>
<dbReference type="InterPro" id="IPR041102">
    <property type="entry name" value="UvrA_inter"/>
</dbReference>
<evidence type="ECO:0000259" key="19">
    <source>
        <dbReference type="PROSITE" id="PS50893"/>
    </source>
</evidence>
<evidence type="ECO:0000256" key="5">
    <source>
        <dbReference type="ARBA" id="ARBA00022741"/>
    </source>
</evidence>
<keyword evidence="20" id="KW-0378">Hydrolase</keyword>
<dbReference type="InterPro" id="IPR017871">
    <property type="entry name" value="ABC_transporter-like_CS"/>
</dbReference>
<dbReference type="CDD" id="cd03271">
    <property type="entry name" value="ABC_UvrA_II"/>
    <property type="match status" value="1"/>
</dbReference>
<dbReference type="HAMAP" id="MF_00205">
    <property type="entry name" value="UvrA"/>
    <property type="match status" value="1"/>
</dbReference>
<evidence type="ECO:0000313" key="20">
    <source>
        <dbReference type="EMBL" id="UZW64497.1"/>
    </source>
</evidence>
<dbReference type="FunFam" id="1.20.1580.10:FF:000002">
    <property type="entry name" value="UvrABC system protein A"/>
    <property type="match status" value="1"/>
</dbReference>
<dbReference type="GO" id="GO:0003677">
    <property type="term" value="F:DNA binding"/>
    <property type="evidence" value="ECO:0007669"/>
    <property type="project" value="UniProtKB-UniRule"/>
</dbReference>
<dbReference type="Gene3D" id="1.20.1580.10">
    <property type="entry name" value="ABC transporter ATPase like domain"/>
    <property type="match status" value="2"/>
</dbReference>
<gene>
    <name evidence="18 20" type="primary">uvrA</name>
    <name evidence="20" type="ORF">OIE46_00135</name>
</gene>
<evidence type="ECO:0000256" key="18">
    <source>
        <dbReference type="HAMAP-Rule" id="MF_00205"/>
    </source>
</evidence>
<keyword evidence="12 18" id="KW-0238">DNA-binding</keyword>
<dbReference type="GO" id="GO:0005737">
    <property type="term" value="C:cytoplasm"/>
    <property type="evidence" value="ECO:0007669"/>
    <property type="project" value="UniProtKB-SubCell"/>
</dbReference>
<evidence type="ECO:0000256" key="6">
    <source>
        <dbReference type="ARBA" id="ARBA00022763"/>
    </source>
</evidence>
<evidence type="ECO:0000256" key="10">
    <source>
        <dbReference type="ARBA" id="ARBA00022840"/>
    </source>
</evidence>
<dbReference type="PROSITE" id="PS00211">
    <property type="entry name" value="ABC_TRANSPORTER_1"/>
    <property type="match status" value="2"/>
</dbReference>
<dbReference type="NCBIfam" id="TIGR00630">
    <property type="entry name" value="uvra"/>
    <property type="match status" value="1"/>
</dbReference>
<evidence type="ECO:0000256" key="9">
    <source>
        <dbReference type="ARBA" id="ARBA00022833"/>
    </source>
</evidence>
<keyword evidence="8 18" id="KW-0863">Zinc-finger</keyword>
<evidence type="ECO:0000256" key="1">
    <source>
        <dbReference type="ARBA" id="ARBA00004496"/>
    </source>
</evidence>
<comment type="similarity">
    <text evidence="15 18">Belongs to the ABC transporter superfamily. UvrA family.</text>
</comment>
<dbReference type="GO" id="GO:0005524">
    <property type="term" value="F:ATP binding"/>
    <property type="evidence" value="ECO:0007669"/>
    <property type="project" value="UniProtKB-UniRule"/>
</dbReference>
<accession>A0AAX3F2I0</accession>
<dbReference type="GO" id="GO:0009381">
    <property type="term" value="F:excinuclease ABC activity"/>
    <property type="evidence" value="ECO:0007669"/>
    <property type="project" value="UniProtKB-UniRule"/>
</dbReference>
<feature type="binding site" evidence="18">
    <location>
        <begin position="34"/>
        <end position="41"/>
    </location>
    <ligand>
        <name>ATP</name>
        <dbReference type="ChEBI" id="CHEBI:30616"/>
    </ligand>
</feature>
<keyword evidence="9 18" id="KW-0862">Zinc</keyword>
<dbReference type="GO" id="GO:0009432">
    <property type="term" value="P:SOS response"/>
    <property type="evidence" value="ECO:0007669"/>
    <property type="project" value="UniProtKB-UniRule"/>
</dbReference>
<evidence type="ECO:0000256" key="15">
    <source>
        <dbReference type="ARBA" id="ARBA00038000"/>
    </source>
</evidence>
<dbReference type="SUPFAM" id="SSF52540">
    <property type="entry name" value="P-loop containing nucleoside triphosphate hydrolases"/>
    <property type="match status" value="2"/>
</dbReference>
<dbReference type="GO" id="GO:0008270">
    <property type="term" value="F:zinc ion binding"/>
    <property type="evidence" value="ECO:0007669"/>
    <property type="project" value="UniProtKB-UniRule"/>
</dbReference>
<keyword evidence="6 18" id="KW-0227">DNA damage</keyword>
<feature type="binding site" evidence="18">
    <location>
        <begin position="648"/>
        <end position="655"/>
    </location>
    <ligand>
        <name>ATP</name>
        <dbReference type="ChEBI" id="CHEBI:30616"/>
    </ligand>
</feature>
<dbReference type="GO" id="GO:0009380">
    <property type="term" value="C:excinuclease repair complex"/>
    <property type="evidence" value="ECO:0007669"/>
    <property type="project" value="InterPro"/>
</dbReference>
<feature type="domain" description="ABC transporter" evidence="19">
    <location>
        <begin position="607"/>
        <end position="947"/>
    </location>
</feature>
<keyword evidence="10 18" id="KW-0067">ATP-binding</keyword>
<proteinExistence type="inferred from homology"/>
<dbReference type="AlphaFoldDB" id="A0AAX3F2I0"/>
<dbReference type="InterPro" id="IPR041552">
    <property type="entry name" value="UvrA_DNA-bd"/>
</dbReference>
<dbReference type="PANTHER" id="PTHR43152">
    <property type="entry name" value="UVRABC SYSTEM PROTEIN A"/>
    <property type="match status" value="1"/>
</dbReference>
<keyword evidence="3 18" id="KW-0479">Metal-binding</keyword>
<sequence length="951" mass="107111">MKNNEFITIKGARENNLKNVSLSLPRNKLIVFTGLSGSGKSSLAFNTIYEEGRRRYVDSLSSYARMFLGGTKKPNVDSIEGLSPSISIEQKTVHNNPRSTVGTITEIFDYFRLLFARIGIPHCPTHKIKITGQSSKDILNEIYKQPENSKLIIYSPVVDSQKGTHQNLLDSLIKENYLRVRINKQIYNLDEKITLNKNNKHSIDIIVNRVVLNENNYNKIAESIEIATEKSDGIVIVENLDLNKEFMFSKKHSCIHKDFSMPKIETRLFSFNAPYGMCEDCKGLGIQYKADFESIIPEMWKTLEGGAIKYFENTVNSMNMEWQEFKIMLNHYKVPLDVPVDELKKEWIEYIKYGTKVEDEKLSYSITSVNGNTVNRYGYIEGILDKIERMYYETSSDRTREYLNKFMGSFTCGSCKGARLNKNALAVWINGKNINDYIQLSISDCLIEIENLVENHLTNQEKQISNLITKEIINRLTFLKNVGLTYLNLNRAAETLSGGEAQRIRLATQIGSNLTGVLYVLDEPSIGLHQIDNQKLINALKKMVDLGNTLIVVEHDEETMFAADYLVEIGPKAGLEGGEIVASGPLEEFIESKDSITAKYLSGKESIEIPKSRRSGNGKVISILGASENNLKNIDVNIPLGKFIGVTGVSGSGKSTLINEVFVRSWMQSENLMEGTRHKKAKFKGFKNLKLVDKIVSVNQNPIGRTPRSNPATYTSVFDDIRDIFANIEESKVRGYQKGRFSFNVPGGRCEKCSGDGFIKIEMHFLPDVYVSCDDCDGKRYNKETLEIKYHFKNISDVLDMSVDEALKFFENKIKITEKLKIMQEVGLGYIKLGQMSTTLSGGEAQRIKLATYLQKKPTGRTVYVLDEPTTGLHIHDVKKLLKILNRIVDNGDTVLVIEHNLDVIKSCDYIIDLGPDGGVNGGKIVASGTPEQVAKIPHSYTGQFLKKILN</sequence>
<dbReference type="PANTHER" id="PTHR43152:SF3">
    <property type="entry name" value="UVRABC SYSTEM PROTEIN A"/>
    <property type="match status" value="1"/>
</dbReference>
<dbReference type="Pfam" id="PF17755">
    <property type="entry name" value="UvrA_DNA-bind"/>
    <property type="match status" value="1"/>
</dbReference>
<keyword evidence="2 18" id="KW-0963">Cytoplasm</keyword>
<evidence type="ECO:0000256" key="4">
    <source>
        <dbReference type="ARBA" id="ARBA00022737"/>
    </source>
</evidence>
<keyword evidence="4 18" id="KW-0677">Repeat</keyword>
<comment type="caution">
    <text evidence="18">Lacks conserved residue(s) required for the propagation of feature annotation.</text>
</comment>
<dbReference type="Gene3D" id="1.10.8.280">
    <property type="entry name" value="ABC transporter ATPase domain-like"/>
    <property type="match status" value="1"/>
</dbReference>
<dbReference type="Proteomes" id="UP001164481">
    <property type="component" value="Chromosome"/>
</dbReference>
<protein>
    <recommendedName>
        <fullName evidence="16 18">UvrABC system protein A</fullName>
        <shortName evidence="18">UvrA protein</shortName>
    </recommendedName>
    <alternativeName>
        <fullName evidence="17 18">Excinuclease ABC subunit A</fullName>
    </alternativeName>
</protein>
<evidence type="ECO:0000256" key="11">
    <source>
        <dbReference type="ARBA" id="ARBA00022881"/>
    </source>
</evidence>
<evidence type="ECO:0000313" key="21">
    <source>
        <dbReference type="Proteomes" id="UP001164481"/>
    </source>
</evidence>
<dbReference type="Gene3D" id="3.40.50.300">
    <property type="entry name" value="P-loop containing nucleotide triphosphate hydrolases"/>
    <property type="match status" value="2"/>
</dbReference>
<name>A0AAX3F2I0_MYCSY</name>
<feature type="zinc finger region" description="C4-type" evidence="18">
    <location>
        <begin position="750"/>
        <end position="776"/>
    </location>
</feature>
<dbReference type="GO" id="GO:0006289">
    <property type="term" value="P:nucleotide-excision repair"/>
    <property type="evidence" value="ECO:0007669"/>
    <property type="project" value="UniProtKB-UniRule"/>
</dbReference>
<evidence type="ECO:0000256" key="7">
    <source>
        <dbReference type="ARBA" id="ARBA00022769"/>
    </source>
</evidence>
<evidence type="ECO:0000256" key="2">
    <source>
        <dbReference type="ARBA" id="ARBA00022490"/>
    </source>
</evidence>
<evidence type="ECO:0000256" key="14">
    <source>
        <dbReference type="ARBA" id="ARBA00023236"/>
    </source>
</evidence>
<dbReference type="InterPro" id="IPR027417">
    <property type="entry name" value="P-loop_NTPase"/>
</dbReference>
<evidence type="ECO:0000256" key="16">
    <source>
        <dbReference type="ARBA" id="ARBA00039316"/>
    </source>
</evidence>
<keyword evidence="11 18" id="KW-0267">Excision nuclease</keyword>
<keyword evidence="5 18" id="KW-0547">Nucleotide-binding</keyword>
<dbReference type="Gene3D" id="3.30.1490.20">
    <property type="entry name" value="ATP-grasp fold, A domain"/>
    <property type="match status" value="1"/>
</dbReference>
<reference evidence="20" key="1">
    <citation type="submission" date="2022-10" db="EMBL/GenBank/DDBJ databases">
        <authorList>
            <person name="Wei X."/>
        </authorList>
    </citation>
    <scope>NUCLEOTIDE SEQUENCE</scope>
    <source>
        <strain evidence="20">SD2</strain>
    </source>
</reference>
<dbReference type="InterPro" id="IPR013815">
    <property type="entry name" value="ATP_grasp_subdomain_1"/>
</dbReference>
<dbReference type="GO" id="GO:0016887">
    <property type="term" value="F:ATP hydrolysis activity"/>
    <property type="evidence" value="ECO:0007669"/>
    <property type="project" value="InterPro"/>
</dbReference>
<dbReference type="NCBIfam" id="NF001503">
    <property type="entry name" value="PRK00349.1"/>
    <property type="match status" value="1"/>
</dbReference>
<dbReference type="EMBL" id="CP107525">
    <property type="protein sequence ID" value="UZW64497.1"/>
    <property type="molecule type" value="Genomic_DNA"/>
</dbReference>
<keyword evidence="13 18" id="KW-0234">DNA repair</keyword>
<dbReference type="RefSeq" id="WP_154221593.1">
    <property type="nucleotide sequence ID" value="NZ_CP034544.1"/>
</dbReference>
<comment type="subcellular location">
    <subcellularLocation>
        <location evidence="1 18">Cytoplasm</location>
    </subcellularLocation>
</comment>
<evidence type="ECO:0000256" key="12">
    <source>
        <dbReference type="ARBA" id="ARBA00023125"/>
    </source>
</evidence>
<dbReference type="InterPro" id="IPR004602">
    <property type="entry name" value="UvrA"/>
</dbReference>
<keyword evidence="14 18" id="KW-0742">SOS response</keyword>